<evidence type="ECO:0000256" key="3">
    <source>
        <dbReference type="PROSITE-ProRule" id="PRU00524"/>
    </source>
</evidence>
<dbReference type="SUPFAM" id="SSF63380">
    <property type="entry name" value="Riboflavin synthase domain-like"/>
    <property type="match status" value="2"/>
</dbReference>
<reference evidence="5 6" key="1">
    <citation type="journal article" date="2024" name="Nat. Commun.">
        <title>Phylogenomics reveals the evolutionary origins of lichenization in chlorophyte algae.</title>
        <authorList>
            <person name="Puginier C."/>
            <person name="Libourel C."/>
            <person name="Otte J."/>
            <person name="Skaloud P."/>
            <person name="Haon M."/>
            <person name="Grisel S."/>
            <person name="Petersen M."/>
            <person name="Berrin J.G."/>
            <person name="Delaux P.M."/>
            <person name="Dal Grande F."/>
            <person name="Keller J."/>
        </authorList>
    </citation>
    <scope>NUCLEOTIDE SEQUENCE [LARGE SCALE GENOMIC DNA]</scope>
    <source>
        <strain evidence="5 6">SAG 245.80</strain>
    </source>
</reference>
<protein>
    <recommendedName>
        <fullName evidence="4">Lumazine-binding domain-containing protein</fullName>
    </recommendedName>
</protein>
<keyword evidence="1" id="KW-0808">Transferase</keyword>
<dbReference type="InterPro" id="IPR023366">
    <property type="entry name" value="ATP_synth_asu-like_sf"/>
</dbReference>
<sequence length="255" mass="26745">MAFMRAASGRLVSGTGFYREAAPQRAAPSRCWACRTAPALFTGIVQGQGRVEHVDSKADFSSIRICFPPGKLDGVQVGASVAINGTCLTVTELEGDAANFDIIVETLRATNLGALSPGAAVNFERSARIGDEIGGHNVSGHVHTTAAVARVEESPNNRRVTLQVEPRWMKYILAKGFIAVDGISLTVGEVGPDWFTAYLIPETLRATGLGAKREGATVNLEIEAQTQAIVDTVEVVVARHLAALGGGLQPAAAPA</sequence>
<evidence type="ECO:0000256" key="2">
    <source>
        <dbReference type="ARBA" id="ARBA00022737"/>
    </source>
</evidence>
<evidence type="ECO:0000313" key="5">
    <source>
        <dbReference type="EMBL" id="KAK9836011.1"/>
    </source>
</evidence>
<dbReference type="InterPro" id="IPR017938">
    <property type="entry name" value="Riboflavin_synthase-like_b-brl"/>
</dbReference>
<feature type="repeat" description="Lumazine-binding" evidence="3">
    <location>
        <begin position="137"/>
        <end position="233"/>
    </location>
</feature>
<dbReference type="Gene3D" id="2.40.30.20">
    <property type="match status" value="2"/>
</dbReference>
<dbReference type="PANTHER" id="PTHR21098">
    <property type="entry name" value="RIBOFLAVIN SYNTHASE ALPHA CHAIN"/>
    <property type="match status" value="1"/>
</dbReference>
<dbReference type="FunFam" id="2.40.30.20:FF:000003">
    <property type="entry name" value="Riboflavin synthase, alpha subunit"/>
    <property type="match status" value="1"/>
</dbReference>
<feature type="repeat" description="Lumazine-binding" evidence="3">
    <location>
        <begin position="40"/>
        <end position="136"/>
    </location>
</feature>
<feature type="domain" description="Lumazine-binding" evidence="4">
    <location>
        <begin position="40"/>
        <end position="136"/>
    </location>
</feature>
<organism evidence="5 6">
    <name type="scientific">Elliptochloris bilobata</name>
    <dbReference type="NCBI Taxonomy" id="381761"/>
    <lineage>
        <taxon>Eukaryota</taxon>
        <taxon>Viridiplantae</taxon>
        <taxon>Chlorophyta</taxon>
        <taxon>core chlorophytes</taxon>
        <taxon>Trebouxiophyceae</taxon>
        <taxon>Trebouxiophyceae incertae sedis</taxon>
        <taxon>Elliptochloris clade</taxon>
        <taxon>Elliptochloris</taxon>
    </lineage>
</organism>
<dbReference type="AlphaFoldDB" id="A0AAW1RQG3"/>
<dbReference type="CDD" id="cd00402">
    <property type="entry name" value="Riboflavin_synthase_like"/>
    <property type="match status" value="1"/>
</dbReference>
<dbReference type="PANTHER" id="PTHR21098:SF0">
    <property type="entry name" value="RIBOFLAVIN SYNTHASE"/>
    <property type="match status" value="1"/>
</dbReference>
<dbReference type="GO" id="GO:0009231">
    <property type="term" value="P:riboflavin biosynthetic process"/>
    <property type="evidence" value="ECO:0007669"/>
    <property type="project" value="TreeGrafter"/>
</dbReference>
<dbReference type="Pfam" id="PF00677">
    <property type="entry name" value="Lum_binding"/>
    <property type="match status" value="2"/>
</dbReference>
<dbReference type="NCBIfam" id="NF009566">
    <property type="entry name" value="PRK13020.1"/>
    <property type="match status" value="1"/>
</dbReference>
<dbReference type="Proteomes" id="UP001445335">
    <property type="component" value="Unassembled WGS sequence"/>
</dbReference>
<evidence type="ECO:0000259" key="4">
    <source>
        <dbReference type="PROSITE" id="PS51177"/>
    </source>
</evidence>
<evidence type="ECO:0000256" key="1">
    <source>
        <dbReference type="ARBA" id="ARBA00022679"/>
    </source>
</evidence>
<evidence type="ECO:0000313" key="6">
    <source>
        <dbReference type="Proteomes" id="UP001445335"/>
    </source>
</evidence>
<proteinExistence type="predicted"/>
<dbReference type="EMBL" id="JALJOU010000027">
    <property type="protein sequence ID" value="KAK9836011.1"/>
    <property type="molecule type" value="Genomic_DNA"/>
</dbReference>
<keyword evidence="2" id="KW-0677">Repeat</keyword>
<comment type="caution">
    <text evidence="5">The sequence shown here is derived from an EMBL/GenBank/DDBJ whole genome shotgun (WGS) entry which is preliminary data.</text>
</comment>
<dbReference type="InterPro" id="IPR026017">
    <property type="entry name" value="Lumazine-bd_dom"/>
</dbReference>
<keyword evidence="6" id="KW-1185">Reference proteome</keyword>
<dbReference type="InterPro" id="IPR001783">
    <property type="entry name" value="Lumazine-bd"/>
</dbReference>
<dbReference type="NCBIfam" id="TIGR00187">
    <property type="entry name" value="ribE"/>
    <property type="match status" value="1"/>
</dbReference>
<accession>A0AAW1RQG3</accession>
<dbReference type="NCBIfam" id="NF006767">
    <property type="entry name" value="PRK09289.1"/>
    <property type="match status" value="1"/>
</dbReference>
<dbReference type="PROSITE" id="PS51177">
    <property type="entry name" value="LUMAZINE_BIND"/>
    <property type="match status" value="2"/>
</dbReference>
<dbReference type="GO" id="GO:0004746">
    <property type="term" value="F:riboflavin synthase activity"/>
    <property type="evidence" value="ECO:0007669"/>
    <property type="project" value="TreeGrafter"/>
</dbReference>
<gene>
    <name evidence="5" type="ORF">WJX81_005971</name>
</gene>
<feature type="domain" description="Lumazine-binding" evidence="4">
    <location>
        <begin position="137"/>
        <end position="233"/>
    </location>
</feature>
<name>A0AAW1RQG3_9CHLO</name>